<accession>A0AAE3DMT4</accession>
<sequence length="334" mass="36477">MKKSKTTILEIADQAGVSPATVSRVLNHRSLVKADTISKVEEAMRTLGYSSGSGNTSGIDNVPVIILNIPDTNTIFYHEIVRGAKQAAKTHDCHIIINEANLRSDDAEPLCKLAKRIQAFGLVMVNSVSESFLSHLSSVCPVVQCCEHNDNTRFSYVSIDDYSAAKLAADHLISCGCKKIAFLNGPSSYKYSRERYRGFLDSMNAAGLPVVDRWVCPVPDVSYDLALASAQRLLDDQDRPDAFVTVSDILAMAVINAASHYHLTVPDDIMVTGFDNIAISKMMNPTITTVSQPRYQMGYTAIELLCDTVAHPGSNPRCINMNTELIVRASTSKN</sequence>
<evidence type="ECO:0000256" key="1">
    <source>
        <dbReference type="ARBA" id="ARBA00023015"/>
    </source>
</evidence>
<dbReference type="CDD" id="cd06284">
    <property type="entry name" value="PBP1_LacI-like"/>
    <property type="match status" value="1"/>
</dbReference>
<proteinExistence type="predicted"/>
<dbReference type="PROSITE" id="PS50943">
    <property type="entry name" value="HTH_CROC1"/>
    <property type="match status" value="1"/>
</dbReference>
<dbReference type="InterPro" id="IPR028082">
    <property type="entry name" value="Peripla_BP_I"/>
</dbReference>
<dbReference type="GO" id="GO:0003700">
    <property type="term" value="F:DNA-binding transcription factor activity"/>
    <property type="evidence" value="ECO:0007669"/>
    <property type="project" value="TreeGrafter"/>
</dbReference>
<dbReference type="GO" id="GO:0000976">
    <property type="term" value="F:transcription cis-regulatory region binding"/>
    <property type="evidence" value="ECO:0007669"/>
    <property type="project" value="TreeGrafter"/>
</dbReference>
<dbReference type="Gene3D" id="3.40.50.2300">
    <property type="match status" value="2"/>
</dbReference>
<feature type="domain" description="HTH lacI-type" evidence="4">
    <location>
        <begin position="6"/>
        <end position="49"/>
    </location>
</feature>
<dbReference type="RefSeq" id="WP_308728349.1">
    <property type="nucleotide sequence ID" value="NZ_JAJEQF010000021.1"/>
</dbReference>
<reference evidence="6 7" key="1">
    <citation type="submission" date="2021-10" db="EMBL/GenBank/DDBJ databases">
        <title>Anaerobic single-cell dispensing facilitates the cultivation of human gut bacteria.</title>
        <authorList>
            <person name="Afrizal A."/>
        </authorList>
    </citation>
    <scope>NUCLEOTIDE SEQUENCE [LARGE SCALE GENOMIC DNA]</scope>
    <source>
        <strain evidence="6 7">CLA-AA-H244</strain>
    </source>
</reference>
<comment type="caution">
    <text evidence="6">The sequence shown here is derived from an EMBL/GenBank/DDBJ whole genome shotgun (WGS) entry which is preliminary data.</text>
</comment>
<dbReference type="SMART" id="SM00354">
    <property type="entry name" value="HTH_LACI"/>
    <property type="match status" value="1"/>
</dbReference>
<keyword evidence="7" id="KW-1185">Reference proteome</keyword>
<feature type="domain" description="HTH cro/C1-type" evidence="5">
    <location>
        <begin position="7"/>
        <end position="50"/>
    </location>
</feature>
<evidence type="ECO:0000256" key="3">
    <source>
        <dbReference type="ARBA" id="ARBA00023163"/>
    </source>
</evidence>
<dbReference type="Pfam" id="PF13377">
    <property type="entry name" value="Peripla_BP_3"/>
    <property type="match status" value="1"/>
</dbReference>
<dbReference type="PROSITE" id="PS00356">
    <property type="entry name" value="HTH_LACI_1"/>
    <property type="match status" value="1"/>
</dbReference>
<dbReference type="AlphaFoldDB" id="A0AAE3DMT4"/>
<dbReference type="InterPro" id="IPR010982">
    <property type="entry name" value="Lambda_DNA-bd_dom_sf"/>
</dbReference>
<dbReference type="Gene3D" id="1.10.260.40">
    <property type="entry name" value="lambda repressor-like DNA-binding domains"/>
    <property type="match status" value="1"/>
</dbReference>
<dbReference type="CDD" id="cd01392">
    <property type="entry name" value="HTH_LacI"/>
    <property type="match status" value="1"/>
</dbReference>
<name>A0AAE3DMT4_9FIRM</name>
<dbReference type="InterPro" id="IPR000843">
    <property type="entry name" value="HTH_LacI"/>
</dbReference>
<dbReference type="InterPro" id="IPR001387">
    <property type="entry name" value="Cro/C1-type_HTH"/>
</dbReference>
<dbReference type="EMBL" id="JAJEQF010000021">
    <property type="protein sequence ID" value="MCC2167869.1"/>
    <property type="molecule type" value="Genomic_DNA"/>
</dbReference>
<keyword evidence="2 6" id="KW-0238">DNA-binding</keyword>
<evidence type="ECO:0000313" key="6">
    <source>
        <dbReference type="EMBL" id="MCC2167869.1"/>
    </source>
</evidence>
<protein>
    <submittedName>
        <fullName evidence="6">LacI family DNA-binding transcriptional regulator</fullName>
    </submittedName>
</protein>
<dbReference type="SUPFAM" id="SSF53822">
    <property type="entry name" value="Periplasmic binding protein-like I"/>
    <property type="match status" value="1"/>
</dbReference>
<dbReference type="Pfam" id="PF00356">
    <property type="entry name" value="LacI"/>
    <property type="match status" value="1"/>
</dbReference>
<evidence type="ECO:0000256" key="2">
    <source>
        <dbReference type="ARBA" id="ARBA00023125"/>
    </source>
</evidence>
<evidence type="ECO:0000259" key="4">
    <source>
        <dbReference type="PROSITE" id="PS50932"/>
    </source>
</evidence>
<dbReference type="SUPFAM" id="SSF47413">
    <property type="entry name" value="lambda repressor-like DNA-binding domains"/>
    <property type="match status" value="1"/>
</dbReference>
<dbReference type="InterPro" id="IPR046335">
    <property type="entry name" value="LacI/GalR-like_sensor"/>
</dbReference>
<keyword evidence="1" id="KW-0805">Transcription regulation</keyword>
<dbReference type="PANTHER" id="PTHR30146">
    <property type="entry name" value="LACI-RELATED TRANSCRIPTIONAL REPRESSOR"/>
    <property type="match status" value="1"/>
</dbReference>
<dbReference type="PROSITE" id="PS50932">
    <property type="entry name" value="HTH_LACI_2"/>
    <property type="match status" value="1"/>
</dbReference>
<dbReference type="PANTHER" id="PTHR30146:SF109">
    <property type="entry name" value="HTH-TYPE TRANSCRIPTIONAL REGULATOR GALS"/>
    <property type="match status" value="1"/>
</dbReference>
<evidence type="ECO:0000313" key="7">
    <source>
        <dbReference type="Proteomes" id="UP001199355"/>
    </source>
</evidence>
<keyword evidence="3" id="KW-0804">Transcription</keyword>
<evidence type="ECO:0000259" key="5">
    <source>
        <dbReference type="PROSITE" id="PS50943"/>
    </source>
</evidence>
<dbReference type="Proteomes" id="UP001199355">
    <property type="component" value="Unassembled WGS sequence"/>
</dbReference>
<gene>
    <name evidence="6" type="ORF">LKD45_09220</name>
</gene>
<organism evidence="6 7">
    <name type="scientific">Gallintestinimicrobium propionicum</name>
    <dbReference type="NCBI Taxonomy" id="2981770"/>
    <lineage>
        <taxon>Bacteria</taxon>
        <taxon>Bacillati</taxon>
        <taxon>Bacillota</taxon>
        <taxon>Clostridia</taxon>
        <taxon>Lachnospirales</taxon>
        <taxon>Lachnospiraceae</taxon>
        <taxon>Gallintestinimicrobium</taxon>
    </lineage>
</organism>